<name>A0A7X6D5G7_9ACTN</name>
<dbReference type="Proteomes" id="UP000578686">
    <property type="component" value="Unassembled WGS sequence"/>
</dbReference>
<dbReference type="EMBL" id="JAAVJD010000338">
    <property type="protein sequence ID" value="NJQ08557.1"/>
    <property type="molecule type" value="Genomic_DNA"/>
</dbReference>
<keyword evidence="3" id="KW-1185">Reference proteome</keyword>
<sequence>MPAVPAHAAKTTGELMVTQVRPNAAGADVKNGKQVNLNDEFFVIKNVTKKTVNVGGWVPDITTNTYGRALPSYKLPAGASARVHTGTGKNHKDSKGVHHIYRGYARHVLPNDGRAKTPNLRLKKPGSKDNNAAAGTISACSWSLAADGRTYTC</sequence>
<proteinExistence type="predicted"/>
<protein>
    <submittedName>
        <fullName evidence="2">Lamin tail domain-containing protein</fullName>
    </submittedName>
</protein>
<evidence type="ECO:0000313" key="3">
    <source>
        <dbReference type="Proteomes" id="UP000578686"/>
    </source>
</evidence>
<dbReference type="PROSITE" id="PS51841">
    <property type="entry name" value="LTD"/>
    <property type="match status" value="1"/>
</dbReference>
<reference evidence="2 3" key="1">
    <citation type="submission" date="2020-03" db="EMBL/GenBank/DDBJ databases">
        <title>Draft genome of Streptomyces sp. ventii, isolated from the Axial Seamount in the Pacific Ocean, and resequencing of the two type strains Streptomyces lonarensis strain NCL 716 and Streptomyces bohaiensis strain 11A07.</title>
        <authorList>
            <person name="Loughran R.M."/>
            <person name="Pfannmuller K.M."/>
            <person name="Wasson B.J."/>
            <person name="Deadmond M.C."/>
            <person name="Paddock B.E."/>
            <person name="Koyack M.J."/>
            <person name="Gallegos D.A."/>
            <person name="Mitchell E.A."/>
            <person name="Ushijima B."/>
            <person name="Saw J.H."/>
            <person name="Mcphail K.L."/>
            <person name="Videau P."/>
        </authorList>
    </citation>
    <scope>NUCLEOTIDE SEQUENCE [LARGE SCALE GENOMIC DNA]</scope>
    <source>
        <strain evidence="2 3">NCL716</strain>
    </source>
</reference>
<dbReference type="InterPro" id="IPR036415">
    <property type="entry name" value="Lamin_tail_dom_sf"/>
</dbReference>
<dbReference type="InterPro" id="IPR001322">
    <property type="entry name" value="Lamin_tail_dom"/>
</dbReference>
<accession>A0A7X6D5G7</accession>
<dbReference type="AlphaFoldDB" id="A0A7X6D5G7"/>
<evidence type="ECO:0000313" key="2">
    <source>
        <dbReference type="EMBL" id="NJQ08557.1"/>
    </source>
</evidence>
<gene>
    <name evidence="2" type="ORF">HCN56_24025</name>
</gene>
<feature type="domain" description="LTD" evidence="1">
    <location>
        <begin position="3"/>
        <end position="153"/>
    </location>
</feature>
<evidence type="ECO:0000259" key="1">
    <source>
        <dbReference type="PROSITE" id="PS51841"/>
    </source>
</evidence>
<organism evidence="2 3">
    <name type="scientific">Streptomyces lonarensis</name>
    <dbReference type="NCBI Taxonomy" id="700599"/>
    <lineage>
        <taxon>Bacteria</taxon>
        <taxon>Bacillati</taxon>
        <taxon>Actinomycetota</taxon>
        <taxon>Actinomycetes</taxon>
        <taxon>Kitasatosporales</taxon>
        <taxon>Streptomycetaceae</taxon>
        <taxon>Streptomyces</taxon>
    </lineage>
</organism>
<dbReference type="SUPFAM" id="SSF74853">
    <property type="entry name" value="Lamin A/C globular tail domain"/>
    <property type="match status" value="1"/>
</dbReference>
<comment type="caution">
    <text evidence="2">The sequence shown here is derived from an EMBL/GenBank/DDBJ whole genome shotgun (WGS) entry which is preliminary data.</text>
</comment>